<evidence type="ECO:0000256" key="11">
    <source>
        <dbReference type="ARBA" id="ARBA00023136"/>
    </source>
</evidence>
<keyword evidence="7" id="KW-0732">Signal</keyword>
<keyword evidence="13" id="KW-0998">Cell outer membrane</keyword>
<name>A0LGX3_SYNFM</name>
<evidence type="ECO:0000256" key="1">
    <source>
        <dbReference type="ARBA" id="ARBA00004571"/>
    </source>
</evidence>
<feature type="domain" description="Polysaccharide export protein N-terminal" evidence="15">
    <location>
        <begin position="44"/>
        <end position="117"/>
    </location>
</feature>
<dbReference type="GO" id="GO:0009279">
    <property type="term" value="C:cell outer membrane"/>
    <property type="evidence" value="ECO:0007669"/>
    <property type="project" value="UniProtKB-SubCell"/>
</dbReference>
<feature type="domain" description="SLBB" evidence="16">
    <location>
        <begin position="124"/>
        <end position="205"/>
    </location>
</feature>
<dbReference type="GO" id="GO:0015159">
    <property type="term" value="F:polysaccharide transmembrane transporter activity"/>
    <property type="evidence" value="ECO:0007669"/>
    <property type="project" value="InterPro"/>
</dbReference>
<keyword evidence="10" id="KW-0626">Porin</keyword>
<dbReference type="PANTHER" id="PTHR33619:SF3">
    <property type="entry name" value="POLYSACCHARIDE EXPORT PROTEIN GFCE-RELATED"/>
    <property type="match status" value="1"/>
</dbReference>
<dbReference type="Gene3D" id="3.10.560.10">
    <property type="entry name" value="Outer membrane lipoprotein wza domain like"/>
    <property type="match status" value="1"/>
</dbReference>
<evidence type="ECO:0000256" key="8">
    <source>
        <dbReference type="ARBA" id="ARBA00023047"/>
    </source>
</evidence>
<dbReference type="InParanoid" id="A0LGX3"/>
<proteinExistence type="inferred from homology"/>
<dbReference type="HOGENOM" id="CLU_038343_3_1_7"/>
<keyword evidence="4" id="KW-1134">Transmembrane beta strand</keyword>
<keyword evidence="9" id="KW-0406">Ion transport</keyword>
<dbReference type="AlphaFoldDB" id="A0LGX3"/>
<evidence type="ECO:0000256" key="3">
    <source>
        <dbReference type="ARBA" id="ARBA00022448"/>
    </source>
</evidence>
<dbReference type="InterPro" id="IPR003715">
    <property type="entry name" value="Poly_export_N"/>
</dbReference>
<dbReference type="GO" id="GO:0015288">
    <property type="term" value="F:porin activity"/>
    <property type="evidence" value="ECO:0007669"/>
    <property type="project" value="UniProtKB-KW"/>
</dbReference>
<comment type="similarity">
    <text evidence="2">Belongs to the BexD/CtrA/VexA family.</text>
</comment>
<dbReference type="GO" id="GO:0006811">
    <property type="term" value="P:monoatomic ion transport"/>
    <property type="evidence" value="ECO:0007669"/>
    <property type="project" value="UniProtKB-KW"/>
</dbReference>
<evidence type="ECO:0000256" key="2">
    <source>
        <dbReference type="ARBA" id="ARBA00009450"/>
    </source>
</evidence>
<evidence type="ECO:0000256" key="7">
    <source>
        <dbReference type="ARBA" id="ARBA00022729"/>
    </source>
</evidence>
<keyword evidence="3" id="KW-0813">Transport</keyword>
<reference evidence="17 18" key="1">
    <citation type="submission" date="2006-10" db="EMBL/GenBank/DDBJ databases">
        <title>Complete sequence of Syntrophobacter fumaroxidans MPOB.</title>
        <authorList>
            <consortium name="US DOE Joint Genome Institute"/>
            <person name="Copeland A."/>
            <person name="Lucas S."/>
            <person name="Lapidus A."/>
            <person name="Barry K."/>
            <person name="Detter J.C."/>
            <person name="Glavina del Rio T."/>
            <person name="Hammon N."/>
            <person name="Israni S."/>
            <person name="Pitluck S."/>
            <person name="Goltsman E.G."/>
            <person name="Martinez M."/>
            <person name="Schmutz J."/>
            <person name="Larimer F."/>
            <person name="Land M."/>
            <person name="Hauser L."/>
            <person name="Kyrpides N."/>
            <person name="Kim E."/>
            <person name="Boone D.R."/>
            <person name="Brockman F."/>
            <person name="Culley D."/>
            <person name="Ferry J."/>
            <person name="Gunsalus R."/>
            <person name="McInerney M.J."/>
            <person name="Morrison M."/>
            <person name="Plugge C."/>
            <person name="Rohlin L."/>
            <person name="Scholten J."/>
            <person name="Sieber J."/>
            <person name="Stams A.J.M."/>
            <person name="Worm P."/>
            <person name="Henstra A.M."/>
            <person name="Richardson P."/>
        </authorList>
    </citation>
    <scope>NUCLEOTIDE SEQUENCE [LARGE SCALE GENOMIC DNA]</scope>
    <source>
        <strain evidence="18">DSM 10017 / MPOB</strain>
    </source>
</reference>
<keyword evidence="12" id="KW-0564">Palmitate</keyword>
<evidence type="ECO:0000256" key="4">
    <source>
        <dbReference type="ARBA" id="ARBA00022452"/>
    </source>
</evidence>
<dbReference type="PANTHER" id="PTHR33619">
    <property type="entry name" value="POLYSACCHARIDE EXPORT PROTEIN GFCE-RELATED"/>
    <property type="match status" value="1"/>
</dbReference>
<evidence type="ECO:0000256" key="10">
    <source>
        <dbReference type="ARBA" id="ARBA00023114"/>
    </source>
</evidence>
<organism evidence="17 18">
    <name type="scientific">Syntrophobacter fumaroxidans (strain DSM 10017 / MPOB)</name>
    <dbReference type="NCBI Taxonomy" id="335543"/>
    <lineage>
        <taxon>Bacteria</taxon>
        <taxon>Pseudomonadati</taxon>
        <taxon>Thermodesulfobacteriota</taxon>
        <taxon>Syntrophobacteria</taxon>
        <taxon>Syntrophobacterales</taxon>
        <taxon>Syntrophobacteraceae</taxon>
        <taxon>Syntrophobacter</taxon>
    </lineage>
</organism>
<evidence type="ECO:0000259" key="16">
    <source>
        <dbReference type="Pfam" id="PF22461"/>
    </source>
</evidence>
<dbReference type="KEGG" id="sfu:Sfum_0979"/>
<evidence type="ECO:0000256" key="5">
    <source>
        <dbReference type="ARBA" id="ARBA00022597"/>
    </source>
</evidence>
<evidence type="ECO:0000313" key="18">
    <source>
        <dbReference type="Proteomes" id="UP000001784"/>
    </source>
</evidence>
<accession>A0LGX3</accession>
<evidence type="ECO:0000256" key="13">
    <source>
        <dbReference type="ARBA" id="ARBA00023237"/>
    </source>
</evidence>
<protein>
    <submittedName>
        <fullName evidence="17">Polysaccharide export protein</fullName>
    </submittedName>
</protein>
<gene>
    <name evidence="17" type="ordered locus">Sfum_0979</name>
</gene>
<dbReference type="eggNOG" id="COG1596">
    <property type="taxonomic scope" value="Bacteria"/>
</dbReference>
<keyword evidence="8" id="KW-0625">Polysaccharide transport</keyword>
<dbReference type="Proteomes" id="UP000001784">
    <property type="component" value="Chromosome"/>
</dbReference>
<dbReference type="PROSITE" id="PS51257">
    <property type="entry name" value="PROKAR_LIPOPROTEIN"/>
    <property type="match status" value="1"/>
</dbReference>
<evidence type="ECO:0000256" key="14">
    <source>
        <dbReference type="ARBA" id="ARBA00023288"/>
    </source>
</evidence>
<evidence type="ECO:0000256" key="6">
    <source>
        <dbReference type="ARBA" id="ARBA00022692"/>
    </source>
</evidence>
<dbReference type="Gene3D" id="3.30.1950.10">
    <property type="entry name" value="wza like domain"/>
    <property type="match status" value="1"/>
</dbReference>
<comment type="subcellular location">
    <subcellularLocation>
        <location evidence="1">Cell outer membrane</location>
        <topology evidence="1">Multi-pass membrane protein</topology>
    </subcellularLocation>
</comment>
<evidence type="ECO:0000313" key="17">
    <source>
        <dbReference type="EMBL" id="ABK16675.1"/>
    </source>
</evidence>
<keyword evidence="5" id="KW-0762">Sugar transport</keyword>
<dbReference type="EMBL" id="CP000478">
    <property type="protein sequence ID" value="ABK16675.1"/>
    <property type="molecule type" value="Genomic_DNA"/>
</dbReference>
<dbReference type="RefSeq" id="WP_011697846.1">
    <property type="nucleotide sequence ID" value="NC_008554.1"/>
</dbReference>
<sequence precursor="true">MKTTESRLFSVKVCSVVLFLLAGCGPVVKNPVPVGQPGTIAPYPAQEYTINYGDQLDVKFFYNSELNEQIIVRPDGRIALQLIGEVSAVGLTPQQLTDLLKEKYSQELAKCELTVIVRNFGGNKVFVDGEVTSPGLQDIVGPMTLRQAIAKAGGVTRTARTNEIIVIRTASGRKPVVMTADINKVNDGTDMSQDFLVAPHDIVYVPRSPIANLNLWVEQYIKNMTPVPIAIPIL</sequence>
<dbReference type="STRING" id="335543.Sfum_0979"/>
<evidence type="ECO:0000256" key="9">
    <source>
        <dbReference type="ARBA" id="ARBA00023065"/>
    </source>
</evidence>
<keyword evidence="11" id="KW-0472">Membrane</keyword>
<dbReference type="InterPro" id="IPR049712">
    <property type="entry name" value="Poly_export"/>
</dbReference>
<keyword evidence="6" id="KW-0812">Transmembrane</keyword>
<dbReference type="GO" id="GO:0046930">
    <property type="term" value="C:pore complex"/>
    <property type="evidence" value="ECO:0007669"/>
    <property type="project" value="UniProtKB-KW"/>
</dbReference>
<dbReference type="Pfam" id="PF02563">
    <property type="entry name" value="Poly_export"/>
    <property type="match status" value="1"/>
</dbReference>
<dbReference type="InterPro" id="IPR054765">
    <property type="entry name" value="SLBB_dom"/>
</dbReference>
<evidence type="ECO:0000256" key="12">
    <source>
        <dbReference type="ARBA" id="ARBA00023139"/>
    </source>
</evidence>
<evidence type="ECO:0000259" key="15">
    <source>
        <dbReference type="Pfam" id="PF02563"/>
    </source>
</evidence>
<dbReference type="Pfam" id="PF22461">
    <property type="entry name" value="SLBB_2"/>
    <property type="match status" value="1"/>
</dbReference>
<keyword evidence="18" id="KW-1185">Reference proteome</keyword>
<keyword evidence="14" id="KW-0449">Lipoprotein</keyword>